<evidence type="ECO:0008006" key="5">
    <source>
        <dbReference type="Google" id="ProtNLM"/>
    </source>
</evidence>
<evidence type="ECO:0000313" key="3">
    <source>
        <dbReference type="EMBL" id="MFD1164495.1"/>
    </source>
</evidence>
<accession>A0ABW3RH39</accession>
<reference evidence="4" key="1">
    <citation type="journal article" date="2019" name="Int. J. Syst. Evol. Microbiol.">
        <title>The Global Catalogue of Microorganisms (GCM) 10K type strain sequencing project: providing services to taxonomists for standard genome sequencing and annotation.</title>
        <authorList>
            <consortium name="The Broad Institute Genomics Platform"/>
            <consortium name="The Broad Institute Genome Sequencing Center for Infectious Disease"/>
            <person name="Wu L."/>
            <person name="Ma J."/>
        </authorList>
    </citation>
    <scope>NUCLEOTIDE SEQUENCE [LARGE SCALE GENOMIC DNA]</scope>
    <source>
        <strain evidence="4">CCUG 52468</strain>
    </source>
</reference>
<organism evidence="3 4">
    <name type="scientific">Sphingobacterium daejeonense</name>
    <dbReference type="NCBI Taxonomy" id="371142"/>
    <lineage>
        <taxon>Bacteria</taxon>
        <taxon>Pseudomonadati</taxon>
        <taxon>Bacteroidota</taxon>
        <taxon>Sphingobacteriia</taxon>
        <taxon>Sphingobacteriales</taxon>
        <taxon>Sphingobacteriaceae</taxon>
        <taxon>Sphingobacterium</taxon>
    </lineage>
</organism>
<keyword evidence="4" id="KW-1185">Reference proteome</keyword>
<dbReference type="RefSeq" id="WP_380894645.1">
    <property type="nucleotide sequence ID" value="NZ_JBHTKY010000002.1"/>
</dbReference>
<keyword evidence="1" id="KW-0472">Membrane</keyword>
<proteinExistence type="predicted"/>
<feature type="transmembrane region" description="Helical" evidence="1">
    <location>
        <begin position="50"/>
        <end position="68"/>
    </location>
</feature>
<evidence type="ECO:0000256" key="2">
    <source>
        <dbReference type="SAM" id="SignalP"/>
    </source>
</evidence>
<comment type="caution">
    <text evidence="3">The sequence shown here is derived from an EMBL/GenBank/DDBJ whole genome shotgun (WGS) entry which is preliminary data.</text>
</comment>
<sequence length="149" mass="15799">MTISKFNLTTILIIASVLFLSYPSNAQTTTPDHFNHHLEISKIKSKQAKRLLIIGGSGIVVGTSAVVLHSTGALSPKRENAIGEVYSTLGAMTASFIGIGGGAIVSLISIPKFISANRHKKKAAQFAPIVQSVNISGNYVNTYGIKLTF</sequence>
<feature type="signal peptide" evidence="2">
    <location>
        <begin position="1"/>
        <end position="26"/>
    </location>
</feature>
<keyword evidence="1" id="KW-1133">Transmembrane helix</keyword>
<evidence type="ECO:0000313" key="4">
    <source>
        <dbReference type="Proteomes" id="UP001597205"/>
    </source>
</evidence>
<feature type="transmembrane region" description="Helical" evidence="1">
    <location>
        <begin position="89"/>
        <end position="110"/>
    </location>
</feature>
<protein>
    <recommendedName>
        <fullName evidence="5">MotA/TolQ/ExbB proton channel domain-containing protein</fullName>
    </recommendedName>
</protein>
<name>A0ABW3RH39_9SPHI</name>
<keyword evidence="2" id="KW-0732">Signal</keyword>
<keyword evidence="1" id="KW-0812">Transmembrane</keyword>
<dbReference type="EMBL" id="JBHTKY010000002">
    <property type="protein sequence ID" value="MFD1164495.1"/>
    <property type="molecule type" value="Genomic_DNA"/>
</dbReference>
<feature type="chain" id="PRO_5046558227" description="MotA/TolQ/ExbB proton channel domain-containing protein" evidence="2">
    <location>
        <begin position="27"/>
        <end position="149"/>
    </location>
</feature>
<gene>
    <name evidence="3" type="ORF">ACFQ2C_02640</name>
</gene>
<evidence type="ECO:0000256" key="1">
    <source>
        <dbReference type="SAM" id="Phobius"/>
    </source>
</evidence>
<dbReference type="Proteomes" id="UP001597205">
    <property type="component" value="Unassembled WGS sequence"/>
</dbReference>